<dbReference type="PANTHER" id="PTHR11359">
    <property type="entry name" value="AMP DEAMINASE"/>
    <property type="match status" value="1"/>
</dbReference>
<dbReference type="Gene3D" id="3.20.20.140">
    <property type="entry name" value="Metal-dependent hydrolases"/>
    <property type="match status" value="1"/>
</dbReference>
<accession>A0A7S2BNF3</accession>
<dbReference type="InterPro" id="IPR032466">
    <property type="entry name" value="Metal_Hydrolase"/>
</dbReference>
<organism evidence="2">
    <name type="scientific">Alexandrium andersonii</name>
    <dbReference type="NCBI Taxonomy" id="327968"/>
    <lineage>
        <taxon>Eukaryota</taxon>
        <taxon>Sar</taxon>
        <taxon>Alveolata</taxon>
        <taxon>Dinophyceae</taxon>
        <taxon>Gonyaulacales</taxon>
        <taxon>Pyrocystaceae</taxon>
        <taxon>Alexandrium</taxon>
    </lineage>
</organism>
<evidence type="ECO:0008006" key="3">
    <source>
        <dbReference type="Google" id="ProtNLM"/>
    </source>
</evidence>
<name>A0A7S2BNF3_9DINO</name>
<reference evidence="2" key="1">
    <citation type="submission" date="2021-01" db="EMBL/GenBank/DDBJ databases">
        <authorList>
            <person name="Corre E."/>
            <person name="Pelletier E."/>
            <person name="Niang G."/>
            <person name="Scheremetjew M."/>
            <person name="Finn R."/>
            <person name="Kale V."/>
            <person name="Holt S."/>
            <person name="Cochrane G."/>
            <person name="Meng A."/>
            <person name="Brown T."/>
            <person name="Cohen L."/>
        </authorList>
    </citation>
    <scope>NUCLEOTIDE SEQUENCE</scope>
    <source>
        <strain evidence="2">CCMP2222</strain>
    </source>
</reference>
<evidence type="ECO:0000256" key="1">
    <source>
        <dbReference type="ARBA" id="ARBA00006676"/>
    </source>
</evidence>
<comment type="similarity">
    <text evidence="1">Belongs to the metallo-dependent hydrolases superfamily. Adenosine and AMP deaminases family.</text>
</comment>
<protein>
    <recommendedName>
        <fullName evidence="3">Amidohydrolase-related domain-containing protein</fullName>
    </recommendedName>
</protein>
<dbReference type="Pfam" id="PF19326">
    <property type="entry name" value="AMP_deaminase"/>
    <property type="match status" value="1"/>
</dbReference>
<dbReference type="InterPro" id="IPR006329">
    <property type="entry name" value="AMPD"/>
</dbReference>
<dbReference type="GO" id="GO:0005829">
    <property type="term" value="C:cytosol"/>
    <property type="evidence" value="ECO:0007669"/>
    <property type="project" value="TreeGrafter"/>
</dbReference>
<proteinExistence type="inferred from homology"/>
<dbReference type="GO" id="GO:0046033">
    <property type="term" value="P:AMP metabolic process"/>
    <property type="evidence" value="ECO:0007669"/>
    <property type="project" value="TreeGrafter"/>
</dbReference>
<dbReference type="SUPFAM" id="SSF51556">
    <property type="entry name" value="Metallo-dependent hydrolases"/>
    <property type="match status" value="1"/>
</dbReference>
<gene>
    <name evidence="2" type="ORF">AAND1436_LOCUS12081</name>
</gene>
<dbReference type="GO" id="GO:0003876">
    <property type="term" value="F:AMP deaminase activity"/>
    <property type="evidence" value="ECO:0007669"/>
    <property type="project" value="InterPro"/>
</dbReference>
<dbReference type="AlphaFoldDB" id="A0A7S2BNF3"/>
<dbReference type="GO" id="GO:0032264">
    <property type="term" value="P:IMP salvage"/>
    <property type="evidence" value="ECO:0007669"/>
    <property type="project" value="InterPro"/>
</dbReference>
<dbReference type="PANTHER" id="PTHR11359:SF0">
    <property type="entry name" value="AMP DEAMINASE"/>
    <property type="match status" value="1"/>
</dbReference>
<evidence type="ECO:0000313" key="2">
    <source>
        <dbReference type="EMBL" id="CAD9401697.1"/>
    </source>
</evidence>
<sequence length="191" mass="20092">MYSSASTAEPLAAGYLLGLSAASRCGALPVHPILQYLFMVDGVHAMVSLASRRSLGGAGDAGAQAFSRLFRAGVSVMLCSEDPTISQQTDDPLEAEYCLARTMVGLSEADLAELAHNSVALFNTGASKLTADCRGAVDVAQEDNNESPAESCRTIRERYREGRRSAELSMLARLAPRATAASHAISLGSRP</sequence>
<dbReference type="EMBL" id="HBGQ01024488">
    <property type="protein sequence ID" value="CAD9401697.1"/>
    <property type="molecule type" value="Transcribed_RNA"/>
</dbReference>